<evidence type="ECO:0000313" key="9">
    <source>
        <dbReference type="Proteomes" id="UP000233654"/>
    </source>
</evidence>
<dbReference type="InterPro" id="IPR013324">
    <property type="entry name" value="RNA_pol_sigma_r3/r4-like"/>
</dbReference>
<dbReference type="Gene3D" id="1.10.10.10">
    <property type="entry name" value="Winged helix-like DNA-binding domain superfamily/Winged helix DNA-binding domain"/>
    <property type="match status" value="1"/>
</dbReference>
<sequence length="209" mass="23586">MGDIVHRERIEEKNSGGGLRVARGRESLPVLLARDAHASHEALEALCDQYLPRIYNYILKRVGGVEDAEDITSIVFEKVILNMDAFDESRASFATWIYRIATNSLTDFYRGKGRRMETFLDDGLRSGVAAVDDSFERAELYRELVGLMKQLPLKCQRAVSLRYFGGLRVHEVAETLGITESAASKRILRGLDELKRRAQGGPLDRIIQE</sequence>
<dbReference type="GO" id="GO:0006352">
    <property type="term" value="P:DNA-templated transcription initiation"/>
    <property type="evidence" value="ECO:0007669"/>
    <property type="project" value="InterPro"/>
</dbReference>
<evidence type="ECO:0000256" key="5">
    <source>
        <dbReference type="ARBA" id="ARBA00023163"/>
    </source>
</evidence>
<evidence type="ECO:0000256" key="1">
    <source>
        <dbReference type="ARBA" id="ARBA00010641"/>
    </source>
</evidence>
<dbReference type="Pfam" id="PF08281">
    <property type="entry name" value="Sigma70_r4_2"/>
    <property type="match status" value="1"/>
</dbReference>
<protein>
    <submittedName>
        <fullName evidence="8">Uncharacterized protein</fullName>
    </submittedName>
</protein>
<comment type="caution">
    <text evidence="8">The sequence shown here is derived from an EMBL/GenBank/DDBJ whole genome shotgun (WGS) entry which is preliminary data.</text>
</comment>
<keyword evidence="2" id="KW-0805">Transcription regulation</keyword>
<dbReference type="Gene3D" id="1.10.1740.10">
    <property type="match status" value="1"/>
</dbReference>
<dbReference type="SUPFAM" id="SSF88659">
    <property type="entry name" value="Sigma3 and sigma4 domains of RNA polymerase sigma factors"/>
    <property type="match status" value="1"/>
</dbReference>
<evidence type="ECO:0000259" key="6">
    <source>
        <dbReference type="Pfam" id="PF04542"/>
    </source>
</evidence>
<dbReference type="GO" id="GO:0003677">
    <property type="term" value="F:DNA binding"/>
    <property type="evidence" value="ECO:0007669"/>
    <property type="project" value="UniProtKB-KW"/>
</dbReference>
<dbReference type="InterPro" id="IPR013249">
    <property type="entry name" value="RNA_pol_sigma70_r4_t2"/>
</dbReference>
<keyword evidence="4" id="KW-0238">DNA-binding</keyword>
<proteinExistence type="inferred from homology"/>
<dbReference type="InterPro" id="IPR007627">
    <property type="entry name" value="RNA_pol_sigma70_r2"/>
</dbReference>
<dbReference type="Proteomes" id="UP000233654">
    <property type="component" value="Unassembled WGS sequence"/>
</dbReference>
<gene>
    <name evidence="8" type="ORF">CVT63_03045</name>
</gene>
<feature type="domain" description="RNA polymerase sigma factor 70 region 4 type 2" evidence="7">
    <location>
        <begin position="142"/>
        <end position="193"/>
    </location>
</feature>
<dbReference type="Pfam" id="PF04542">
    <property type="entry name" value="Sigma70_r2"/>
    <property type="match status" value="1"/>
</dbReference>
<dbReference type="PANTHER" id="PTHR43133:SF8">
    <property type="entry name" value="RNA POLYMERASE SIGMA FACTOR HI_1459-RELATED"/>
    <property type="match status" value="1"/>
</dbReference>
<dbReference type="EMBL" id="PHEX01000018">
    <property type="protein sequence ID" value="PKQ28390.1"/>
    <property type="molecule type" value="Genomic_DNA"/>
</dbReference>
<dbReference type="PANTHER" id="PTHR43133">
    <property type="entry name" value="RNA POLYMERASE ECF-TYPE SIGMA FACTO"/>
    <property type="match status" value="1"/>
</dbReference>
<comment type="similarity">
    <text evidence="1">Belongs to the sigma-70 factor family. ECF subfamily.</text>
</comment>
<dbReference type="InterPro" id="IPR036388">
    <property type="entry name" value="WH-like_DNA-bd_sf"/>
</dbReference>
<name>A0A2N3G6Q5_9ACTN</name>
<evidence type="ECO:0000313" key="8">
    <source>
        <dbReference type="EMBL" id="PKQ28390.1"/>
    </source>
</evidence>
<dbReference type="SUPFAM" id="SSF88946">
    <property type="entry name" value="Sigma2 domain of RNA polymerase sigma factors"/>
    <property type="match status" value="1"/>
</dbReference>
<evidence type="ECO:0000256" key="4">
    <source>
        <dbReference type="ARBA" id="ARBA00023125"/>
    </source>
</evidence>
<dbReference type="InterPro" id="IPR013325">
    <property type="entry name" value="RNA_pol_sigma_r2"/>
</dbReference>
<evidence type="ECO:0000256" key="2">
    <source>
        <dbReference type="ARBA" id="ARBA00023015"/>
    </source>
</evidence>
<evidence type="ECO:0000256" key="3">
    <source>
        <dbReference type="ARBA" id="ARBA00023082"/>
    </source>
</evidence>
<reference evidence="8 9" key="1">
    <citation type="journal article" date="2017" name="ISME J.">
        <title>Potential for microbial H2 and metal transformations associated with novel bacteria and archaea in deep terrestrial subsurface sediments.</title>
        <authorList>
            <person name="Hernsdorf A.W."/>
            <person name="Amano Y."/>
            <person name="Miyakawa K."/>
            <person name="Ise K."/>
            <person name="Suzuki Y."/>
            <person name="Anantharaman K."/>
            <person name="Probst A."/>
            <person name="Burstein D."/>
            <person name="Thomas B.C."/>
            <person name="Banfield J.F."/>
        </authorList>
    </citation>
    <scope>NUCLEOTIDE SEQUENCE [LARGE SCALE GENOMIC DNA]</scope>
    <source>
        <strain evidence="8">HGW-Actinobacteria-3</strain>
    </source>
</reference>
<keyword evidence="3" id="KW-0731">Sigma factor</keyword>
<dbReference type="AlphaFoldDB" id="A0A2N3G6Q5"/>
<dbReference type="NCBIfam" id="TIGR02937">
    <property type="entry name" value="sigma70-ECF"/>
    <property type="match status" value="1"/>
</dbReference>
<evidence type="ECO:0000259" key="7">
    <source>
        <dbReference type="Pfam" id="PF08281"/>
    </source>
</evidence>
<dbReference type="GO" id="GO:0016987">
    <property type="term" value="F:sigma factor activity"/>
    <property type="evidence" value="ECO:0007669"/>
    <property type="project" value="UniProtKB-KW"/>
</dbReference>
<dbReference type="InterPro" id="IPR014284">
    <property type="entry name" value="RNA_pol_sigma-70_dom"/>
</dbReference>
<accession>A0A2N3G6Q5</accession>
<keyword evidence="5" id="KW-0804">Transcription</keyword>
<dbReference type="InterPro" id="IPR039425">
    <property type="entry name" value="RNA_pol_sigma-70-like"/>
</dbReference>
<feature type="domain" description="RNA polymerase sigma-70 region 2" evidence="6">
    <location>
        <begin position="48"/>
        <end position="115"/>
    </location>
</feature>
<organism evidence="8 9">
    <name type="scientific">Candidatus Anoxymicrobium japonicum</name>
    <dbReference type="NCBI Taxonomy" id="2013648"/>
    <lineage>
        <taxon>Bacteria</taxon>
        <taxon>Bacillati</taxon>
        <taxon>Actinomycetota</taxon>
        <taxon>Candidatus Geothermincolia</taxon>
        <taxon>Candidatus Geothermincolales</taxon>
        <taxon>Candidatus Anoxymicrobiaceae</taxon>
        <taxon>Candidatus Anoxymicrobium</taxon>
    </lineage>
</organism>